<protein>
    <submittedName>
        <fullName evidence="2">Uncharacterized protein</fullName>
    </submittedName>
</protein>
<comment type="caution">
    <text evidence="2">The sequence shown here is derived from an EMBL/GenBank/DDBJ whole genome shotgun (WGS) entry which is preliminary data.</text>
</comment>
<evidence type="ECO:0000256" key="1">
    <source>
        <dbReference type="SAM" id="SignalP"/>
    </source>
</evidence>
<feature type="chain" id="PRO_5040894633" evidence="1">
    <location>
        <begin position="18"/>
        <end position="88"/>
    </location>
</feature>
<proteinExistence type="predicted"/>
<dbReference type="Proteomes" id="UP001165122">
    <property type="component" value="Unassembled WGS sequence"/>
</dbReference>
<sequence length="88" mass="9719">MISDYLLLWFLTKLVDGSVRSEWQNELTLSIEKIARMRAISLRPSRVNCEASTAGIVGVLVSDGLGERSQRTFTTSTIENGAVVFTIV</sequence>
<evidence type="ECO:0000313" key="3">
    <source>
        <dbReference type="Proteomes" id="UP001165122"/>
    </source>
</evidence>
<dbReference type="AlphaFoldDB" id="A0A9W7L136"/>
<organism evidence="2 3">
    <name type="scientific">Triparma laevis f. longispina</name>
    <dbReference type="NCBI Taxonomy" id="1714387"/>
    <lineage>
        <taxon>Eukaryota</taxon>
        <taxon>Sar</taxon>
        <taxon>Stramenopiles</taxon>
        <taxon>Ochrophyta</taxon>
        <taxon>Bolidophyceae</taxon>
        <taxon>Parmales</taxon>
        <taxon>Triparmaceae</taxon>
        <taxon>Triparma</taxon>
    </lineage>
</organism>
<accession>A0A9W7L136</accession>
<dbReference type="EMBL" id="BRXW01000331">
    <property type="protein sequence ID" value="GMI18351.1"/>
    <property type="molecule type" value="Genomic_DNA"/>
</dbReference>
<keyword evidence="3" id="KW-1185">Reference proteome</keyword>
<gene>
    <name evidence="2" type="ORF">TrLO_g7896</name>
</gene>
<evidence type="ECO:0000313" key="2">
    <source>
        <dbReference type="EMBL" id="GMI18351.1"/>
    </source>
</evidence>
<keyword evidence="1" id="KW-0732">Signal</keyword>
<name>A0A9W7L136_9STRA</name>
<reference evidence="3" key="1">
    <citation type="journal article" date="2023" name="Commun. Biol.">
        <title>Genome analysis of Parmales, the sister group of diatoms, reveals the evolutionary specialization of diatoms from phago-mixotrophs to photoautotrophs.</title>
        <authorList>
            <person name="Ban H."/>
            <person name="Sato S."/>
            <person name="Yoshikawa S."/>
            <person name="Yamada K."/>
            <person name="Nakamura Y."/>
            <person name="Ichinomiya M."/>
            <person name="Sato N."/>
            <person name="Blanc-Mathieu R."/>
            <person name="Endo H."/>
            <person name="Kuwata A."/>
            <person name="Ogata H."/>
        </authorList>
    </citation>
    <scope>NUCLEOTIDE SEQUENCE [LARGE SCALE GENOMIC DNA]</scope>
    <source>
        <strain evidence="3">NIES 3700</strain>
    </source>
</reference>
<feature type="signal peptide" evidence="1">
    <location>
        <begin position="1"/>
        <end position="17"/>
    </location>
</feature>